<sequence length="253" mass="29225">MNVKYGDKTASKEKLGKSHLDKKKDESSSKTEGGLENMDRNQIKIRNSAVGNNSNGFNTVSTDVDISRDLKNQRYRCNNQLETGENTQFRIVIDGLLPGIKNMYFHNSNNVCFLYDMLNRLLKLKNRQMQFYNFSNKYEHVKCPKSCICTCNGQDIHTKCRNSENAKVNCVFKENISKNTYSDKKYSEEKVCLQKLHGKCCGGLQKLHAKMKEFSISENDVYPWIVPKYLGFFKFDCCLLSNCSMINVDEYIE</sequence>
<reference evidence="2 3" key="1">
    <citation type="submission" date="2017-01" db="EMBL/GenBank/DDBJ databases">
        <authorList>
            <person name="Mah S.A."/>
            <person name="Swanson W.J."/>
            <person name="Moy G.W."/>
            <person name="Vacquier V.D."/>
        </authorList>
    </citation>
    <scope>NUCLEOTIDE SEQUENCE [LARGE SCALE GENOMIC DNA]</scope>
    <source>
        <strain evidence="2 3">GSMNP</strain>
    </source>
</reference>
<keyword evidence="3" id="KW-1185">Reference proteome</keyword>
<comment type="caution">
    <text evidence="2">The sequence shown here is derived from an EMBL/GenBank/DDBJ whole genome shotgun (WGS) entry which is preliminary data.</text>
</comment>
<dbReference type="OrthoDB" id="10448102at2759"/>
<organism evidence="2 3">
    <name type="scientific">Smittium culicis</name>
    <dbReference type="NCBI Taxonomy" id="133412"/>
    <lineage>
        <taxon>Eukaryota</taxon>
        <taxon>Fungi</taxon>
        <taxon>Fungi incertae sedis</taxon>
        <taxon>Zoopagomycota</taxon>
        <taxon>Kickxellomycotina</taxon>
        <taxon>Harpellomycetes</taxon>
        <taxon>Harpellales</taxon>
        <taxon>Legeriomycetaceae</taxon>
        <taxon>Smittium</taxon>
    </lineage>
</organism>
<gene>
    <name evidence="2" type="ORF">AYI70_g5181</name>
</gene>
<proteinExistence type="predicted"/>
<feature type="compositionally biased region" description="Basic and acidic residues" evidence="1">
    <location>
        <begin position="1"/>
        <end position="29"/>
    </location>
</feature>
<evidence type="ECO:0000313" key="2">
    <source>
        <dbReference type="EMBL" id="OMJ18739.1"/>
    </source>
</evidence>
<dbReference type="Proteomes" id="UP000187283">
    <property type="component" value="Unassembled WGS sequence"/>
</dbReference>
<dbReference type="AlphaFoldDB" id="A0A1R1XW22"/>
<evidence type="ECO:0000256" key="1">
    <source>
        <dbReference type="SAM" id="MobiDB-lite"/>
    </source>
</evidence>
<name>A0A1R1XW22_9FUNG</name>
<protein>
    <submittedName>
        <fullName evidence="2">Uncharacterized protein</fullName>
    </submittedName>
</protein>
<dbReference type="EMBL" id="LSSN01001668">
    <property type="protein sequence ID" value="OMJ18739.1"/>
    <property type="molecule type" value="Genomic_DNA"/>
</dbReference>
<accession>A0A1R1XW22</accession>
<feature type="region of interest" description="Disordered" evidence="1">
    <location>
        <begin position="1"/>
        <end position="42"/>
    </location>
</feature>
<evidence type="ECO:0000313" key="3">
    <source>
        <dbReference type="Proteomes" id="UP000187283"/>
    </source>
</evidence>